<evidence type="ECO:0000256" key="2">
    <source>
        <dbReference type="ARBA" id="ARBA00022692"/>
    </source>
</evidence>
<keyword evidence="7" id="KW-1185">Reference proteome</keyword>
<sequence length="90" mass="10191">MPFDLFDPTLLGFIAAFCTTFAFVPQVLLVWRQRHADGISTGMYLIFSFGVLLWLVYGLQTRAWPVIIANGITLVLALCVLAMKLHFSRR</sequence>
<feature type="transmembrane region" description="Helical" evidence="5">
    <location>
        <begin position="63"/>
        <end position="83"/>
    </location>
</feature>
<reference evidence="6 7" key="1">
    <citation type="submission" date="2019-11" db="EMBL/GenBank/DDBJ databases">
        <title>Type strains purchased from KCTC, JCM and DSMZ.</title>
        <authorList>
            <person name="Lu H."/>
        </authorList>
    </citation>
    <scope>NUCLEOTIDE SEQUENCE [LARGE SCALE GENOMIC DNA]</scope>
    <source>
        <strain evidence="6 7">JCM 31587</strain>
    </source>
</reference>
<dbReference type="GO" id="GO:0051119">
    <property type="term" value="F:sugar transmembrane transporter activity"/>
    <property type="evidence" value="ECO:0007669"/>
    <property type="project" value="InterPro"/>
</dbReference>
<gene>
    <name evidence="6" type="ORF">GM658_14845</name>
</gene>
<evidence type="ECO:0000256" key="3">
    <source>
        <dbReference type="ARBA" id="ARBA00022989"/>
    </source>
</evidence>
<accession>A0A6L6QI77</accession>
<dbReference type="EMBL" id="WNKX01000010">
    <property type="protein sequence ID" value="MTW11881.1"/>
    <property type="molecule type" value="Genomic_DNA"/>
</dbReference>
<dbReference type="Proteomes" id="UP000472320">
    <property type="component" value="Unassembled WGS sequence"/>
</dbReference>
<feature type="transmembrane region" description="Helical" evidence="5">
    <location>
        <begin position="38"/>
        <end position="57"/>
    </location>
</feature>
<proteinExistence type="predicted"/>
<keyword evidence="4 5" id="KW-0472">Membrane</keyword>
<keyword evidence="3 5" id="KW-1133">Transmembrane helix</keyword>
<dbReference type="OrthoDB" id="122062at2"/>
<organism evidence="6 7">
    <name type="scientific">Massilia eburnea</name>
    <dbReference type="NCBI Taxonomy" id="1776165"/>
    <lineage>
        <taxon>Bacteria</taxon>
        <taxon>Pseudomonadati</taxon>
        <taxon>Pseudomonadota</taxon>
        <taxon>Betaproteobacteria</taxon>
        <taxon>Burkholderiales</taxon>
        <taxon>Oxalobacteraceae</taxon>
        <taxon>Telluria group</taxon>
        <taxon>Massilia</taxon>
    </lineage>
</organism>
<dbReference type="Pfam" id="PF04193">
    <property type="entry name" value="PQ-loop"/>
    <property type="match status" value="1"/>
</dbReference>
<keyword evidence="2 5" id="KW-0812">Transmembrane</keyword>
<dbReference type="InterPro" id="IPR006603">
    <property type="entry name" value="PQ-loop_rpt"/>
</dbReference>
<evidence type="ECO:0000256" key="4">
    <source>
        <dbReference type="ARBA" id="ARBA00023136"/>
    </source>
</evidence>
<evidence type="ECO:0000256" key="1">
    <source>
        <dbReference type="ARBA" id="ARBA00004141"/>
    </source>
</evidence>
<evidence type="ECO:0000313" key="7">
    <source>
        <dbReference type="Proteomes" id="UP000472320"/>
    </source>
</evidence>
<dbReference type="GO" id="GO:0016020">
    <property type="term" value="C:membrane"/>
    <property type="evidence" value="ECO:0007669"/>
    <property type="project" value="UniProtKB-SubCell"/>
</dbReference>
<dbReference type="AlphaFoldDB" id="A0A6L6QI77"/>
<dbReference type="InterPro" id="IPR047662">
    <property type="entry name" value="SemiSWEET"/>
</dbReference>
<comment type="subcellular location">
    <subcellularLocation>
        <location evidence="1">Membrane</location>
        <topology evidence="1">Multi-pass membrane protein</topology>
    </subcellularLocation>
</comment>
<name>A0A6L6QI77_9BURK</name>
<dbReference type="Gene3D" id="1.20.1280.290">
    <property type="match status" value="1"/>
</dbReference>
<feature type="transmembrane region" description="Helical" evidence="5">
    <location>
        <begin position="12"/>
        <end position="31"/>
    </location>
</feature>
<evidence type="ECO:0000256" key="5">
    <source>
        <dbReference type="SAM" id="Phobius"/>
    </source>
</evidence>
<comment type="caution">
    <text evidence="6">The sequence shown here is derived from an EMBL/GenBank/DDBJ whole genome shotgun (WGS) entry which is preliminary data.</text>
</comment>
<protein>
    <recommendedName>
        <fullName evidence="8">MtN3 and saliva related transmembrane protein</fullName>
    </recommendedName>
</protein>
<evidence type="ECO:0008006" key="8">
    <source>
        <dbReference type="Google" id="ProtNLM"/>
    </source>
</evidence>
<dbReference type="NCBIfam" id="NF037968">
    <property type="entry name" value="SemiSWEET_2"/>
    <property type="match status" value="1"/>
</dbReference>
<dbReference type="RefSeq" id="WP_155454829.1">
    <property type="nucleotide sequence ID" value="NZ_WNKX01000010.1"/>
</dbReference>
<evidence type="ECO:0000313" key="6">
    <source>
        <dbReference type="EMBL" id="MTW11881.1"/>
    </source>
</evidence>